<evidence type="ECO:0000313" key="2">
    <source>
        <dbReference type="EMBL" id="CAK9154707.1"/>
    </source>
</evidence>
<dbReference type="AlphaFoldDB" id="A0ABC8SJF6"/>
<sequence>MRYVGGSVEVSQSGKILPQVGNTTTNSSSAVKSVTNQCSNGSQDETQRQVMEVESTGHKLEVKNMPEEEHKKMKIWREPILGTQHYQMCCKLKKLKELFKTNSRELGDISDRARETKEALENC</sequence>
<gene>
    <name evidence="2" type="ORF">ILEXP_LOCUS23058</name>
</gene>
<feature type="compositionally biased region" description="Polar residues" evidence="1">
    <location>
        <begin position="18"/>
        <end position="44"/>
    </location>
</feature>
<comment type="caution">
    <text evidence="2">The sequence shown here is derived from an EMBL/GenBank/DDBJ whole genome shotgun (WGS) entry which is preliminary data.</text>
</comment>
<keyword evidence="3" id="KW-1185">Reference proteome</keyword>
<reference evidence="2 3" key="1">
    <citation type="submission" date="2024-02" db="EMBL/GenBank/DDBJ databases">
        <authorList>
            <person name="Vignale AGUSTIN F."/>
            <person name="Sosa J E."/>
            <person name="Modenutti C."/>
        </authorList>
    </citation>
    <scope>NUCLEOTIDE SEQUENCE [LARGE SCALE GENOMIC DNA]</scope>
</reference>
<accession>A0ABC8SJF6</accession>
<feature type="region of interest" description="Disordered" evidence="1">
    <location>
        <begin position="18"/>
        <end position="49"/>
    </location>
</feature>
<evidence type="ECO:0000256" key="1">
    <source>
        <dbReference type="SAM" id="MobiDB-lite"/>
    </source>
</evidence>
<protein>
    <submittedName>
        <fullName evidence="2">Uncharacterized protein</fullName>
    </submittedName>
</protein>
<evidence type="ECO:0000313" key="3">
    <source>
        <dbReference type="Proteomes" id="UP001642360"/>
    </source>
</evidence>
<proteinExistence type="predicted"/>
<name>A0ABC8SJF6_9AQUA</name>
<organism evidence="2 3">
    <name type="scientific">Ilex paraguariensis</name>
    <name type="common">yerba mate</name>
    <dbReference type="NCBI Taxonomy" id="185542"/>
    <lineage>
        <taxon>Eukaryota</taxon>
        <taxon>Viridiplantae</taxon>
        <taxon>Streptophyta</taxon>
        <taxon>Embryophyta</taxon>
        <taxon>Tracheophyta</taxon>
        <taxon>Spermatophyta</taxon>
        <taxon>Magnoliopsida</taxon>
        <taxon>eudicotyledons</taxon>
        <taxon>Gunneridae</taxon>
        <taxon>Pentapetalae</taxon>
        <taxon>asterids</taxon>
        <taxon>campanulids</taxon>
        <taxon>Aquifoliales</taxon>
        <taxon>Aquifoliaceae</taxon>
        <taxon>Ilex</taxon>
    </lineage>
</organism>
<dbReference type="EMBL" id="CAUOFW020002569">
    <property type="protein sequence ID" value="CAK9154707.1"/>
    <property type="molecule type" value="Genomic_DNA"/>
</dbReference>
<dbReference type="Proteomes" id="UP001642360">
    <property type="component" value="Unassembled WGS sequence"/>
</dbReference>